<dbReference type="InterPro" id="IPR038695">
    <property type="entry name" value="Saro_0823-like_sf"/>
</dbReference>
<evidence type="ECO:0000313" key="1">
    <source>
        <dbReference type="EMBL" id="SDG11981.1"/>
    </source>
</evidence>
<dbReference type="PANTHER" id="PTHR37953">
    <property type="entry name" value="UPF0127 PROTEIN MJ1496"/>
    <property type="match status" value="1"/>
</dbReference>
<dbReference type="InterPro" id="IPR003795">
    <property type="entry name" value="DUF192"/>
</dbReference>
<dbReference type="Gene3D" id="2.60.120.1140">
    <property type="entry name" value="Protein of unknown function DUF192"/>
    <property type="match status" value="1"/>
</dbReference>
<keyword evidence="2" id="KW-1185">Reference proteome</keyword>
<dbReference type="AlphaFoldDB" id="A0A1G7RMI0"/>
<dbReference type="RefSeq" id="WP_092694566.1">
    <property type="nucleotide sequence ID" value="NZ_FNBK01000015.1"/>
</dbReference>
<gene>
    <name evidence="1" type="ORF">SAMN05216218_11599</name>
</gene>
<accession>A0A1G7RMI0</accession>
<dbReference type="EMBL" id="FNBK01000015">
    <property type="protein sequence ID" value="SDG11981.1"/>
    <property type="molecule type" value="Genomic_DNA"/>
</dbReference>
<dbReference type="STRING" id="660518.SAMN05216218_11599"/>
<dbReference type="Pfam" id="PF02643">
    <property type="entry name" value="DUF192"/>
    <property type="match status" value="1"/>
</dbReference>
<evidence type="ECO:0000313" key="2">
    <source>
        <dbReference type="Proteomes" id="UP000199076"/>
    </source>
</evidence>
<evidence type="ECO:0008006" key="3">
    <source>
        <dbReference type="Google" id="ProtNLM"/>
    </source>
</evidence>
<dbReference type="OrthoDB" id="6763at2157"/>
<sequence length="167" mass="17752">MPSRTVNAITAGLLLVLAVALVVQSGVLAPPLDPGDYENATVTVRDDNGTTLATVDVRIADTDRKRYVGLSETASLDPGEGMLFVHESAETRAYIMRNMSVPLDIVFVAPDGTITTIHHAPTEPGESGDELIKYRGRGKYVLEVPRGYANATGIDEGDSVEIPDTVG</sequence>
<protein>
    <recommendedName>
        <fullName evidence="3">DUF192 domain-containing protein</fullName>
    </recommendedName>
</protein>
<organism evidence="1 2">
    <name type="scientific">Halorientalis regularis</name>
    <dbReference type="NCBI Taxonomy" id="660518"/>
    <lineage>
        <taxon>Archaea</taxon>
        <taxon>Methanobacteriati</taxon>
        <taxon>Methanobacteriota</taxon>
        <taxon>Stenosarchaea group</taxon>
        <taxon>Halobacteria</taxon>
        <taxon>Halobacteriales</taxon>
        <taxon>Haloarculaceae</taxon>
        <taxon>Halorientalis</taxon>
    </lineage>
</organism>
<name>A0A1G7RMI0_9EURY</name>
<dbReference type="PANTHER" id="PTHR37953:SF1">
    <property type="entry name" value="UPF0127 PROTEIN MJ1496"/>
    <property type="match status" value="1"/>
</dbReference>
<reference evidence="2" key="1">
    <citation type="submission" date="2016-10" db="EMBL/GenBank/DDBJ databases">
        <authorList>
            <person name="Varghese N."/>
            <person name="Submissions S."/>
        </authorList>
    </citation>
    <scope>NUCLEOTIDE SEQUENCE [LARGE SCALE GENOMIC DNA]</scope>
    <source>
        <strain evidence="2">IBRC-M 10760</strain>
    </source>
</reference>
<proteinExistence type="predicted"/>
<dbReference type="Proteomes" id="UP000199076">
    <property type="component" value="Unassembled WGS sequence"/>
</dbReference>